<organism evidence="1 2">
    <name type="scientific">Paenibacillus odorifer</name>
    <dbReference type="NCBI Taxonomy" id="189426"/>
    <lineage>
        <taxon>Bacteria</taxon>
        <taxon>Bacillati</taxon>
        <taxon>Bacillota</taxon>
        <taxon>Bacilli</taxon>
        <taxon>Bacillales</taxon>
        <taxon>Paenibacillaceae</taxon>
        <taxon>Paenibacillus</taxon>
    </lineage>
</organism>
<dbReference type="KEGG" id="pod:PODO_25300"/>
<evidence type="ECO:0000313" key="2">
    <source>
        <dbReference type="Proteomes" id="UP000187465"/>
    </source>
</evidence>
<dbReference type="GeneID" id="31573441"/>
<evidence type="ECO:0000313" key="1">
    <source>
        <dbReference type="EMBL" id="OMD28738.1"/>
    </source>
</evidence>
<name>A0A1R0X4N8_9BACL</name>
<accession>A0A1R0X4N8</accession>
<dbReference type="Proteomes" id="UP000187465">
    <property type="component" value="Unassembled WGS sequence"/>
</dbReference>
<dbReference type="EMBL" id="MKQP01000033">
    <property type="protein sequence ID" value="OMD28738.1"/>
    <property type="molecule type" value="Genomic_DNA"/>
</dbReference>
<comment type="caution">
    <text evidence="1">The sequence shown here is derived from an EMBL/GenBank/DDBJ whole genome shotgun (WGS) entry which is preliminary data.</text>
</comment>
<proteinExistence type="predicted"/>
<protein>
    <submittedName>
        <fullName evidence="1">Uncharacterized protein</fullName>
    </submittedName>
</protein>
<sequence length="138" mass="15483">MPITKDESTWPIISLSLGEAFDQETVEEYIAYWEELLARRSAFGLLMVHSAEKNTRPERAVTQLYMNWCKMNKREIAQYCSGIAVVMQNAKLLAVYKPVTALSTKRTYGCPGGAFSGEAEAIRWLEEQLAKAPSGTKT</sequence>
<dbReference type="AlphaFoldDB" id="A0A1R0X4N8"/>
<reference evidence="1 2" key="1">
    <citation type="submission" date="2016-10" db="EMBL/GenBank/DDBJ databases">
        <title>Paenibacillus species isolates.</title>
        <authorList>
            <person name="Beno S.M."/>
        </authorList>
    </citation>
    <scope>NUCLEOTIDE SEQUENCE [LARGE SCALE GENOMIC DNA]</scope>
    <source>
        <strain evidence="1 2">FSL H7-0604</strain>
    </source>
</reference>
<dbReference type="RefSeq" id="WP_036679675.1">
    <property type="nucleotide sequence ID" value="NZ_CP009428.1"/>
</dbReference>
<gene>
    <name evidence="1" type="ORF">BJP51_23940</name>
</gene>